<dbReference type="Pfam" id="PF08423">
    <property type="entry name" value="Rad51"/>
    <property type="match status" value="1"/>
</dbReference>
<dbReference type="RefSeq" id="XP_067815669.1">
    <property type="nucleotide sequence ID" value="XM_067963305.1"/>
</dbReference>
<keyword evidence="10" id="KW-1185">Reference proteome</keyword>
<dbReference type="InterPro" id="IPR016467">
    <property type="entry name" value="DNA_recomb/repair_RecA-like"/>
</dbReference>
<dbReference type="AlphaFoldDB" id="A0A976FG83"/>
<evidence type="ECO:0000259" key="8">
    <source>
        <dbReference type="PROSITE" id="PS50162"/>
    </source>
</evidence>
<keyword evidence="3" id="KW-0227">DNA damage</keyword>
<dbReference type="Proteomes" id="UP000294530">
    <property type="component" value="Unassembled WGS sequence"/>
</dbReference>
<name>A0A976FG83_BRELC</name>
<dbReference type="GeneID" id="94348976"/>
<gene>
    <name evidence="9" type="ORF">CCR75_005223</name>
</gene>
<dbReference type="PANTHER" id="PTHR46239">
    <property type="entry name" value="DNA REPAIR PROTEIN RAD51 HOMOLOG 3 RAD51C"/>
    <property type="match status" value="1"/>
</dbReference>
<dbReference type="InterPro" id="IPR013632">
    <property type="entry name" value="Rad51_C"/>
</dbReference>
<dbReference type="GO" id="GO:0033065">
    <property type="term" value="C:Rad51C-XRCC3 complex"/>
    <property type="evidence" value="ECO:0007669"/>
    <property type="project" value="TreeGrafter"/>
</dbReference>
<proteinExistence type="predicted"/>
<evidence type="ECO:0000256" key="3">
    <source>
        <dbReference type="ARBA" id="ARBA00022763"/>
    </source>
</evidence>
<keyword evidence="4" id="KW-0067">ATP-binding</keyword>
<evidence type="ECO:0000256" key="2">
    <source>
        <dbReference type="ARBA" id="ARBA00022741"/>
    </source>
</evidence>
<dbReference type="Gene3D" id="3.40.50.300">
    <property type="entry name" value="P-loop containing nucleotide triphosphate hydrolases"/>
    <property type="match status" value="1"/>
</dbReference>
<dbReference type="GO" id="GO:0005524">
    <property type="term" value="F:ATP binding"/>
    <property type="evidence" value="ECO:0007669"/>
    <property type="project" value="UniProtKB-KW"/>
</dbReference>
<dbReference type="PIRSF" id="PIRSF005856">
    <property type="entry name" value="Rad51"/>
    <property type="match status" value="1"/>
</dbReference>
<reference evidence="9 10" key="1">
    <citation type="journal article" date="2021" name="Genome Biol.">
        <title>AFLAP: assembly-free linkage analysis pipeline using k-mers from genome sequencing data.</title>
        <authorList>
            <person name="Fletcher K."/>
            <person name="Zhang L."/>
            <person name="Gil J."/>
            <person name="Han R."/>
            <person name="Cavanaugh K."/>
            <person name="Michelmore R."/>
        </authorList>
    </citation>
    <scope>NUCLEOTIDE SEQUENCE [LARGE SCALE GENOMIC DNA]</scope>
    <source>
        <strain evidence="9 10">SF5</strain>
    </source>
</reference>
<dbReference type="SUPFAM" id="SSF52540">
    <property type="entry name" value="P-loop containing nucleoside triphosphate hydrolases"/>
    <property type="match status" value="1"/>
</dbReference>
<dbReference type="PROSITE" id="PS50162">
    <property type="entry name" value="RECA_2"/>
    <property type="match status" value="1"/>
</dbReference>
<evidence type="ECO:0000256" key="6">
    <source>
        <dbReference type="ARBA" id="ARBA00023242"/>
    </source>
</evidence>
<dbReference type="GO" id="GO:0007131">
    <property type="term" value="P:reciprocal meiotic recombination"/>
    <property type="evidence" value="ECO:0007669"/>
    <property type="project" value="TreeGrafter"/>
</dbReference>
<evidence type="ECO:0000256" key="1">
    <source>
        <dbReference type="ARBA" id="ARBA00004123"/>
    </source>
</evidence>
<dbReference type="GO" id="GO:0008821">
    <property type="term" value="F:crossover junction DNA endonuclease activity"/>
    <property type="evidence" value="ECO:0007669"/>
    <property type="project" value="TreeGrafter"/>
</dbReference>
<evidence type="ECO:0000313" key="9">
    <source>
        <dbReference type="EMBL" id="TDH66170.1"/>
    </source>
</evidence>
<protein>
    <recommendedName>
        <fullName evidence="7">DNA repair protein RAD51 homolog 3</fullName>
    </recommendedName>
</protein>
<evidence type="ECO:0000313" key="10">
    <source>
        <dbReference type="Proteomes" id="UP000294530"/>
    </source>
</evidence>
<feature type="domain" description="RecA family profile 1" evidence="8">
    <location>
        <begin position="94"/>
        <end position="292"/>
    </location>
</feature>
<dbReference type="GO" id="GO:0033063">
    <property type="term" value="C:Rad51B-Rad51C-Rad51D-XRCC2 complex"/>
    <property type="evidence" value="ECO:0007669"/>
    <property type="project" value="TreeGrafter"/>
</dbReference>
<keyword evidence="2" id="KW-0547">Nucleotide-binding</keyword>
<dbReference type="KEGG" id="blac:94348976"/>
<dbReference type="PANTHER" id="PTHR46239:SF1">
    <property type="entry name" value="DNA REPAIR PROTEIN RAD51 HOMOLOG 3"/>
    <property type="match status" value="1"/>
</dbReference>
<comment type="subcellular location">
    <subcellularLocation>
        <location evidence="1">Nucleus</location>
    </subcellularLocation>
</comment>
<dbReference type="GO" id="GO:0005657">
    <property type="term" value="C:replication fork"/>
    <property type="evidence" value="ECO:0007669"/>
    <property type="project" value="TreeGrafter"/>
</dbReference>
<evidence type="ECO:0000256" key="4">
    <source>
        <dbReference type="ARBA" id="ARBA00022840"/>
    </source>
</evidence>
<dbReference type="GO" id="GO:0000707">
    <property type="term" value="P:meiotic DNA recombinase assembly"/>
    <property type="evidence" value="ECO:0007669"/>
    <property type="project" value="TreeGrafter"/>
</dbReference>
<evidence type="ECO:0000256" key="7">
    <source>
        <dbReference type="ARBA" id="ARBA00040674"/>
    </source>
</evidence>
<dbReference type="EMBL" id="SHOA02000018">
    <property type="protein sequence ID" value="TDH66170.1"/>
    <property type="molecule type" value="Genomic_DNA"/>
</dbReference>
<dbReference type="InterPro" id="IPR027417">
    <property type="entry name" value="P-loop_NTPase"/>
</dbReference>
<dbReference type="InterPro" id="IPR052093">
    <property type="entry name" value="HR_Repair_Mediator"/>
</dbReference>
<evidence type="ECO:0000256" key="5">
    <source>
        <dbReference type="ARBA" id="ARBA00023204"/>
    </source>
</evidence>
<dbReference type="GO" id="GO:0140664">
    <property type="term" value="F:ATP-dependent DNA damage sensor activity"/>
    <property type="evidence" value="ECO:0007669"/>
    <property type="project" value="InterPro"/>
</dbReference>
<keyword evidence="5" id="KW-0234">DNA repair</keyword>
<sequence length="373" mass="41663">MQHFDESNFCKRKSDGNMDVPLAACGLAPSVMVALFRAGFRYQKDLVDISARELANEAKIDVKDAVEVLELARSKANRVIVGDTALDLLQKVTSSEPITTRLLGIDRLLGGGLQRGEIIEICEYKTPKSIMTLLNWKITIGGGPGTGKTQFGIHACLAAQFLQNTSGKPSSAVFIDSEGSFIIERVASMAEHCLADFSQLGASRLTRDDLLRGITYYRVHDFVEQMEVLHSLPSYFKTVIECKLVVIDTIAFHFRHGFEDYNQRTRALDDVASLLNKLATDFNVASCHDEGIDYRPTSASIRCVYHVPLLECCSLFSRFLGESWAHSIENRVLFEWKADCRVARLMKSATLPHDSAFFEVSERGVRDKTDDTY</sequence>
<dbReference type="OrthoDB" id="5957327at2759"/>
<organism evidence="9 10">
    <name type="scientific">Bremia lactucae</name>
    <name type="common">Lettuce downy mildew</name>
    <dbReference type="NCBI Taxonomy" id="4779"/>
    <lineage>
        <taxon>Eukaryota</taxon>
        <taxon>Sar</taxon>
        <taxon>Stramenopiles</taxon>
        <taxon>Oomycota</taxon>
        <taxon>Peronosporomycetes</taxon>
        <taxon>Peronosporales</taxon>
        <taxon>Peronosporaceae</taxon>
        <taxon>Bremia</taxon>
    </lineage>
</organism>
<keyword evidence="6" id="KW-0539">Nucleus</keyword>
<dbReference type="GO" id="GO:0000400">
    <property type="term" value="F:four-way junction DNA binding"/>
    <property type="evidence" value="ECO:0007669"/>
    <property type="project" value="TreeGrafter"/>
</dbReference>
<accession>A0A976FG83</accession>
<comment type="caution">
    <text evidence="9">The sequence shown here is derived from an EMBL/GenBank/DDBJ whole genome shotgun (WGS) entry which is preliminary data.</text>
</comment>
<dbReference type="InterPro" id="IPR020588">
    <property type="entry name" value="RecA_ATP-bd"/>
</dbReference>